<dbReference type="Gene3D" id="1.25.10.10">
    <property type="entry name" value="Leucine-rich Repeat Variant"/>
    <property type="match status" value="1"/>
</dbReference>
<dbReference type="Proteomes" id="UP000694888">
    <property type="component" value="Unplaced"/>
</dbReference>
<dbReference type="InterPro" id="IPR016024">
    <property type="entry name" value="ARM-type_fold"/>
</dbReference>
<sequence length="282" mass="30810">MLSCEDTGASKNACFALSCLATNLEGHSRLLGNAHSDDVLKTLSILLSAEDSETGWFAAMTLRTLASQPKGCLRLREFPQVHTALKKIEQLSDVNPDLKEEVIITLEILKRLEPPDPPTITVLGSDLCHAEWNQVTTKSGFDVRYQLFEGSKCFYNGPKCQCELENLTPYTSYCFKVRAVTDGEESPFSEATTVTTEEDLPESPVNVRVIGVTISQLKLGWDPPENFNGVSKGYYVYQGKTMVEHTSELSAILSGLSANTTYDLQVCAATSKGKGPRANVSG</sequence>
<evidence type="ECO:0000313" key="2">
    <source>
        <dbReference type="Proteomes" id="UP000694888"/>
    </source>
</evidence>
<dbReference type="InterPro" id="IPR036116">
    <property type="entry name" value="FN3_sf"/>
</dbReference>
<gene>
    <name evidence="3" type="primary">LOC106013006</name>
</gene>
<accession>A0ABM1A8T5</accession>
<feature type="non-terminal residue" evidence="3">
    <location>
        <position position="282"/>
    </location>
</feature>
<dbReference type="PANTHER" id="PTHR46957">
    <property type="entry name" value="CYTOKINE RECEPTOR"/>
    <property type="match status" value="1"/>
</dbReference>
<dbReference type="PANTHER" id="PTHR46957:SF3">
    <property type="entry name" value="CYTOKINE RECEPTOR"/>
    <property type="match status" value="1"/>
</dbReference>
<dbReference type="InterPro" id="IPR013783">
    <property type="entry name" value="Ig-like_fold"/>
</dbReference>
<dbReference type="Pfam" id="PF00041">
    <property type="entry name" value="fn3"/>
    <property type="match status" value="2"/>
</dbReference>
<feature type="domain" description="Fibronectin type-III" evidence="1">
    <location>
        <begin position="114"/>
        <end position="199"/>
    </location>
</feature>
<dbReference type="RefSeq" id="XP_012943031.1">
    <property type="nucleotide sequence ID" value="XM_013087577.1"/>
</dbReference>
<dbReference type="Gene3D" id="2.60.40.10">
    <property type="entry name" value="Immunoglobulins"/>
    <property type="match status" value="2"/>
</dbReference>
<dbReference type="SMART" id="SM00060">
    <property type="entry name" value="FN3"/>
    <property type="match status" value="2"/>
</dbReference>
<dbReference type="GeneID" id="106013006"/>
<dbReference type="SUPFAM" id="SSF49265">
    <property type="entry name" value="Fibronectin type III"/>
    <property type="match status" value="1"/>
</dbReference>
<reference evidence="3" key="1">
    <citation type="submission" date="2025-08" db="UniProtKB">
        <authorList>
            <consortium name="RefSeq"/>
        </authorList>
    </citation>
    <scope>IDENTIFICATION</scope>
</reference>
<feature type="domain" description="Fibronectin type-III" evidence="1">
    <location>
        <begin position="203"/>
        <end position="282"/>
    </location>
</feature>
<dbReference type="InterPro" id="IPR003961">
    <property type="entry name" value="FN3_dom"/>
</dbReference>
<protein>
    <submittedName>
        <fullName evidence="3">Phosphatidylinositol phosphatase PTPRQ</fullName>
    </submittedName>
</protein>
<dbReference type="InterPro" id="IPR050713">
    <property type="entry name" value="RTP_Phos/Ushers"/>
</dbReference>
<organism evidence="2 3">
    <name type="scientific">Aplysia californica</name>
    <name type="common">California sea hare</name>
    <dbReference type="NCBI Taxonomy" id="6500"/>
    <lineage>
        <taxon>Eukaryota</taxon>
        <taxon>Metazoa</taxon>
        <taxon>Spiralia</taxon>
        <taxon>Lophotrochozoa</taxon>
        <taxon>Mollusca</taxon>
        <taxon>Gastropoda</taxon>
        <taxon>Heterobranchia</taxon>
        <taxon>Euthyneura</taxon>
        <taxon>Tectipleura</taxon>
        <taxon>Aplysiida</taxon>
        <taxon>Aplysioidea</taxon>
        <taxon>Aplysiidae</taxon>
        <taxon>Aplysia</taxon>
    </lineage>
</organism>
<dbReference type="CDD" id="cd00063">
    <property type="entry name" value="FN3"/>
    <property type="match status" value="2"/>
</dbReference>
<dbReference type="PROSITE" id="PS50853">
    <property type="entry name" value="FN3"/>
    <property type="match status" value="2"/>
</dbReference>
<evidence type="ECO:0000259" key="1">
    <source>
        <dbReference type="PROSITE" id="PS50853"/>
    </source>
</evidence>
<evidence type="ECO:0000313" key="3">
    <source>
        <dbReference type="RefSeq" id="XP_012943031.1"/>
    </source>
</evidence>
<name>A0ABM1A8T5_APLCA</name>
<proteinExistence type="predicted"/>
<keyword evidence="2" id="KW-1185">Reference proteome</keyword>
<dbReference type="SUPFAM" id="SSF48371">
    <property type="entry name" value="ARM repeat"/>
    <property type="match status" value="1"/>
</dbReference>
<dbReference type="InterPro" id="IPR011989">
    <property type="entry name" value="ARM-like"/>
</dbReference>